<accession>A0A0N7L352</accession>
<keyword evidence="2" id="KW-1185">Reference proteome</keyword>
<evidence type="ECO:0000313" key="1">
    <source>
        <dbReference type="EMBL" id="CEG19326.1"/>
    </source>
</evidence>
<reference evidence="1 2" key="1">
    <citation type="submission" date="2014-09" db="EMBL/GenBank/DDBJ databases">
        <authorList>
            <person name="Magalhaes I.L.F."/>
            <person name="Oliveira U."/>
            <person name="Santos F.R."/>
            <person name="Vidigal T.H.D.A."/>
            <person name="Brescovit A.D."/>
            <person name="Santos A.J."/>
        </authorList>
    </citation>
    <scope>NUCLEOTIDE SEQUENCE [LARGE SCALE GENOMIC DNA]</scope>
</reference>
<dbReference type="Proteomes" id="UP000054845">
    <property type="component" value="Unassembled WGS sequence"/>
</dbReference>
<protein>
    <submittedName>
        <fullName evidence="1">Uncharacterized protein</fullName>
    </submittedName>
</protein>
<evidence type="ECO:0000313" key="2">
    <source>
        <dbReference type="Proteomes" id="UP000054845"/>
    </source>
</evidence>
<name>A0A0N7L352_9BASI</name>
<organism evidence="1 2">
    <name type="scientific">Ceraceosorus bombacis</name>
    <dbReference type="NCBI Taxonomy" id="401625"/>
    <lineage>
        <taxon>Eukaryota</taxon>
        <taxon>Fungi</taxon>
        <taxon>Dikarya</taxon>
        <taxon>Basidiomycota</taxon>
        <taxon>Ustilaginomycotina</taxon>
        <taxon>Exobasidiomycetes</taxon>
        <taxon>Ceraceosorales</taxon>
        <taxon>Ceraceosoraceae</taxon>
        <taxon>Ceraceosorus</taxon>
    </lineage>
</organism>
<dbReference type="AlphaFoldDB" id="A0A0N7L352"/>
<proteinExistence type="predicted"/>
<sequence length="65" mass="6883">MRSRGDNAATEGPTLSRSTLAEAKASVLVELLSTQVSGNDGNNPAKDQIAMQRPDNQACQLFCGF</sequence>
<dbReference type="EMBL" id="CCYA01000121">
    <property type="protein sequence ID" value="CEG19326.1"/>
    <property type="molecule type" value="Genomic_DNA"/>
</dbReference>